<dbReference type="InterPro" id="IPR050136">
    <property type="entry name" value="FA_oxidation_alpha_subunit"/>
</dbReference>
<keyword evidence="8" id="KW-0456">Lyase</keyword>
<evidence type="ECO:0000259" key="11">
    <source>
        <dbReference type="Pfam" id="PF00725"/>
    </source>
</evidence>
<evidence type="ECO:0000256" key="6">
    <source>
        <dbReference type="ARBA" id="ARBA00023027"/>
    </source>
</evidence>
<dbReference type="Gene3D" id="3.40.50.720">
    <property type="entry name" value="NAD(P)-binding Rossmann-like Domain"/>
    <property type="match status" value="1"/>
</dbReference>
<accession>D0LWW1</accession>
<dbReference type="InterPro" id="IPR006176">
    <property type="entry name" value="3-OHacyl-CoA_DH_NAD-bd"/>
</dbReference>
<dbReference type="OrthoDB" id="9771883at2"/>
<gene>
    <name evidence="13" type="ordered locus">Hoch_1658</name>
</gene>
<dbReference type="HOGENOM" id="CLU_009834_16_2_7"/>
<evidence type="ECO:0000256" key="10">
    <source>
        <dbReference type="ARBA" id="ARBA00049556"/>
    </source>
</evidence>
<dbReference type="GO" id="GO:0070403">
    <property type="term" value="F:NAD+ binding"/>
    <property type="evidence" value="ECO:0007669"/>
    <property type="project" value="InterPro"/>
</dbReference>
<keyword evidence="9" id="KW-0511">Multifunctional enzyme</keyword>
<dbReference type="EMBL" id="CP001804">
    <property type="protein sequence ID" value="ACY14208.1"/>
    <property type="molecule type" value="Genomic_DNA"/>
</dbReference>
<evidence type="ECO:0000256" key="7">
    <source>
        <dbReference type="ARBA" id="ARBA00023098"/>
    </source>
</evidence>
<comment type="pathway">
    <text evidence="1">Lipid metabolism; fatty acid beta-oxidation.</text>
</comment>
<dbReference type="InterPro" id="IPR029045">
    <property type="entry name" value="ClpP/crotonase-like_dom_sf"/>
</dbReference>
<dbReference type="RefSeq" id="WP_012826816.1">
    <property type="nucleotide sequence ID" value="NC_013440.1"/>
</dbReference>
<evidence type="ECO:0000256" key="3">
    <source>
        <dbReference type="ARBA" id="ARBA00022832"/>
    </source>
</evidence>
<keyword evidence="6" id="KW-0520">NAD</keyword>
<evidence type="ECO:0000256" key="8">
    <source>
        <dbReference type="ARBA" id="ARBA00023239"/>
    </source>
</evidence>
<evidence type="ECO:0000313" key="13">
    <source>
        <dbReference type="EMBL" id="ACY14208.1"/>
    </source>
</evidence>
<dbReference type="Pfam" id="PF00725">
    <property type="entry name" value="3HCDH"/>
    <property type="match status" value="1"/>
</dbReference>
<dbReference type="SUPFAM" id="SSF52096">
    <property type="entry name" value="ClpP/crotonase"/>
    <property type="match status" value="1"/>
</dbReference>
<dbReference type="InterPro" id="IPR006108">
    <property type="entry name" value="3HC_DH_C"/>
</dbReference>
<sequence>MSSDAISVSTDENGIAVLVIDRPDSSANYLSGELAMALLATVERLAADEDLRGVVLSSTKPGSFVHGSELREFVGAYESGLGAAGAREISRAFQHLTRRMETCGKLFAAALAGPALGSGLELALACHHRVLADDPAAVLGLPEVCCGLIPGGGGTQRLPRLIGIERALPLLLSGRPVGPAEALALGLVHALAPAGRVVDAARAWMSEAREATQPWDRRGFSLPGGNGAESPAVRTAFMVETARVRAKTQGKLPAPLALLSSVYEGTITDFDTGLRIESNYFGQMFATPVARNLMRTLFINKPAVDALAYRPREVPLSQVRTLGVIGAGAMGAGIACAAASAGIDVELIDQSAELAEEGRVYAERQLATAVQRGKLGAGAATAILARIAPSADYTRLGRCDLAIEAVYENRDLKRSVIARAEAELTSTAVLASSTSSLPIGGLARASRRPTQFLGMHFSAPAERMAMVEVITSAHTSQESLCLALDFAAQLGKTPILVNDGPAFYTTRVFSTFIDEGTCMLSEGVAPALIENAARRAGMPVGPLAEFDEVSLELSAKIIAQARADGLSAERTRADAAPVIATMMELGRRGRRYGAGFYEYPEAGKKYLWPGLGEHFPVSAEQPSVDELETRFLTIQALEAVRCVEDGVIASAAEADLGAVLGFGYPTWTGGTLSYVDMRGHARFIADCERFTERYGPRYEPSAWLRAHAETGQLFHPKTPAPEALIL</sequence>
<dbReference type="Pfam" id="PF00378">
    <property type="entry name" value="ECH_1"/>
    <property type="match status" value="1"/>
</dbReference>
<keyword evidence="5" id="KW-0560">Oxidoreductase</keyword>
<keyword evidence="14" id="KW-1185">Reference proteome</keyword>
<evidence type="ECO:0000256" key="9">
    <source>
        <dbReference type="ARBA" id="ARBA00023268"/>
    </source>
</evidence>
<dbReference type="eggNOG" id="COG1250">
    <property type="taxonomic scope" value="Bacteria"/>
</dbReference>
<dbReference type="PANTHER" id="PTHR43612:SF3">
    <property type="entry name" value="TRIFUNCTIONAL ENZYME SUBUNIT ALPHA, MITOCHONDRIAL"/>
    <property type="match status" value="1"/>
</dbReference>
<dbReference type="InterPro" id="IPR001753">
    <property type="entry name" value="Enoyl-CoA_hydra/iso"/>
</dbReference>
<keyword evidence="4" id="KW-0442">Lipid degradation</keyword>
<reference evidence="13 14" key="1">
    <citation type="journal article" date="2010" name="Stand. Genomic Sci.">
        <title>Complete genome sequence of Haliangium ochraceum type strain (SMP-2).</title>
        <authorList>
            <consortium name="US DOE Joint Genome Institute (JGI-PGF)"/>
            <person name="Ivanova N."/>
            <person name="Daum C."/>
            <person name="Lang E."/>
            <person name="Abt B."/>
            <person name="Kopitz M."/>
            <person name="Saunders E."/>
            <person name="Lapidus A."/>
            <person name="Lucas S."/>
            <person name="Glavina Del Rio T."/>
            <person name="Nolan M."/>
            <person name="Tice H."/>
            <person name="Copeland A."/>
            <person name="Cheng J.F."/>
            <person name="Chen F."/>
            <person name="Bruce D."/>
            <person name="Goodwin L."/>
            <person name="Pitluck S."/>
            <person name="Mavromatis K."/>
            <person name="Pati A."/>
            <person name="Mikhailova N."/>
            <person name="Chen A."/>
            <person name="Palaniappan K."/>
            <person name="Land M."/>
            <person name="Hauser L."/>
            <person name="Chang Y.J."/>
            <person name="Jeffries C.D."/>
            <person name="Detter J.C."/>
            <person name="Brettin T."/>
            <person name="Rohde M."/>
            <person name="Goker M."/>
            <person name="Bristow J."/>
            <person name="Markowitz V."/>
            <person name="Eisen J.A."/>
            <person name="Hugenholtz P."/>
            <person name="Kyrpides N.C."/>
            <person name="Klenk H.P."/>
        </authorList>
    </citation>
    <scope>NUCLEOTIDE SEQUENCE [LARGE SCALE GENOMIC DNA]</scope>
    <source>
        <strain evidence="14">DSM 14365 / CIP 107738 / JCM 11303 / AJ 13395 / SMP-2</strain>
    </source>
</reference>
<dbReference type="FunFam" id="3.40.50.720:FF:000009">
    <property type="entry name" value="Fatty oxidation complex, alpha subunit"/>
    <property type="match status" value="1"/>
</dbReference>
<feature type="domain" description="3-hydroxyacyl-CoA dehydrogenase C-terminal" evidence="11">
    <location>
        <begin position="503"/>
        <end position="599"/>
    </location>
</feature>
<evidence type="ECO:0000256" key="5">
    <source>
        <dbReference type="ARBA" id="ARBA00023002"/>
    </source>
</evidence>
<dbReference type="GO" id="GO:0006635">
    <property type="term" value="P:fatty acid beta-oxidation"/>
    <property type="evidence" value="ECO:0007669"/>
    <property type="project" value="UniProtKB-UniPathway"/>
</dbReference>
<dbReference type="AlphaFoldDB" id="D0LWW1"/>
<name>D0LWW1_HALO1</name>
<protein>
    <submittedName>
        <fullName evidence="13">3-hydroxyacyl-CoA dehydrogenase NAD-binding protein</fullName>
    </submittedName>
</protein>
<dbReference type="eggNOG" id="COG1024">
    <property type="taxonomic scope" value="Bacteria"/>
</dbReference>
<evidence type="ECO:0000256" key="2">
    <source>
        <dbReference type="ARBA" id="ARBA00007005"/>
    </source>
</evidence>
<organism evidence="13 14">
    <name type="scientific">Haliangium ochraceum (strain DSM 14365 / JCM 11303 / SMP-2)</name>
    <dbReference type="NCBI Taxonomy" id="502025"/>
    <lineage>
        <taxon>Bacteria</taxon>
        <taxon>Pseudomonadati</taxon>
        <taxon>Myxococcota</taxon>
        <taxon>Polyangia</taxon>
        <taxon>Haliangiales</taxon>
        <taxon>Kofleriaceae</taxon>
        <taxon>Haliangium</taxon>
    </lineage>
</organism>
<comment type="catalytic activity">
    <reaction evidence="10">
        <text>a (3S)-3-hydroxyacyl-CoA + NAD(+) = a 3-oxoacyl-CoA + NADH + H(+)</text>
        <dbReference type="Rhea" id="RHEA:22432"/>
        <dbReference type="ChEBI" id="CHEBI:15378"/>
        <dbReference type="ChEBI" id="CHEBI:57318"/>
        <dbReference type="ChEBI" id="CHEBI:57540"/>
        <dbReference type="ChEBI" id="CHEBI:57945"/>
        <dbReference type="ChEBI" id="CHEBI:90726"/>
        <dbReference type="EC" id="1.1.1.35"/>
    </reaction>
</comment>
<dbReference type="SUPFAM" id="SSF48179">
    <property type="entry name" value="6-phosphogluconate dehydrogenase C-terminal domain-like"/>
    <property type="match status" value="2"/>
</dbReference>
<dbReference type="Gene3D" id="3.90.226.10">
    <property type="entry name" value="2-enoyl-CoA Hydratase, Chain A, domain 1"/>
    <property type="match status" value="1"/>
</dbReference>
<dbReference type="Gene3D" id="1.10.1040.50">
    <property type="match status" value="1"/>
</dbReference>
<dbReference type="GO" id="GO:0004300">
    <property type="term" value="F:enoyl-CoA hydratase activity"/>
    <property type="evidence" value="ECO:0007669"/>
    <property type="project" value="TreeGrafter"/>
</dbReference>
<dbReference type="GO" id="GO:0016509">
    <property type="term" value="F:long-chain (3S)-3-hydroxyacyl-CoA dehydrogenase (NAD+) activity"/>
    <property type="evidence" value="ECO:0007669"/>
    <property type="project" value="TreeGrafter"/>
</dbReference>
<keyword evidence="3" id="KW-0276">Fatty acid metabolism</keyword>
<dbReference type="InterPro" id="IPR036291">
    <property type="entry name" value="NAD(P)-bd_dom_sf"/>
</dbReference>
<dbReference type="Proteomes" id="UP000001880">
    <property type="component" value="Chromosome"/>
</dbReference>
<keyword evidence="7" id="KW-0443">Lipid metabolism</keyword>
<dbReference type="KEGG" id="hoh:Hoch_1658"/>
<dbReference type="STRING" id="502025.Hoch_1658"/>
<proteinExistence type="inferred from homology"/>
<dbReference type="SUPFAM" id="SSF51735">
    <property type="entry name" value="NAD(P)-binding Rossmann-fold domains"/>
    <property type="match status" value="1"/>
</dbReference>
<evidence type="ECO:0000256" key="1">
    <source>
        <dbReference type="ARBA" id="ARBA00005005"/>
    </source>
</evidence>
<dbReference type="Pfam" id="PF02737">
    <property type="entry name" value="3HCDH_N"/>
    <property type="match status" value="1"/>
</dbReference>
<feature type="domain" description="3-hydroxyacyl-CoA dehydrogenase NAD binding" evidence="12">
    <location>
        <begin position="322"/>
        <end position="499"/>
    </location>
</feature>
<dbReference type="CDD" id="cd06558">
    <property type="entry name" value="crotonase-like"/>
    <property type="match status" value="1"/>
</dbReference>
<dbReference type="PANTHER" id="PTHR43612">
    <property type="entry name" value="TRIFUNCTIONAL ENZYME SUBUNIT ALPHA"/>
    <property type="match status" value="1"/>
</dbReference>
<evidence type="ECO:0000256" key="4">
    <source>
        <dbReference type="ARBA" id="ARBA00022963"/>
    </source>
</evidence>
<dbReference type="UniPathway" id="UPA00659"/>
<dbReference type="InterPro" id="IPR008927">
    <property type="entry name" value="6-PGluconate_DH-like_C_sf"/>
</dbReference>
<evidence type="ECO:0000259" key="12">
    <source>
        <dbReference type="Pfam" id="PF02737"/>
    </source>
</evidence>
<comment type="similarity">
    <text evidence="2">In the central section; belongs to the 3-hydroxyacyl-CoA dehydrogenase family.</text>
</comment>
<evidence type="ECO:0000313" key="14">
    <source>
        <dbReference type="Proteomes" id="UP000001880"/>
    </source>
</evidence>